<gene>
    <name evidence="2" type="ORF">LCGC14_2960210</name>
</gene>
<keyword evidence="1" id="KW-1133">Transmembrane helix</keyword>
<proteinExistence type="predicted"/>
<evidence type="ECO:0000313" key="2">
    <source>
        <dbReference type="EMBL" id="KKK66825.1"/>
    </source>
</evidence>
<feature type="transmembrane region" description="Helical" evidence="1">
    <location>
        <begin position="139"/>
        <end position="159"/>
    </location>
</feature>
<evidence type="ECO:0000256" key="1">
    <source>
        <dbReference type="SAM" id="Phobius"/>
    </source>
</evidence>
<reference evidence="2" key="1">
    <citation type="journal article" date="2015" name="Nature">
        <title>Complex archaea that bridge the gap between prokaryotes and eukaryotes.</title>
        <authorList>
            <person name="Spang A."/>
            <person name="Saw J.H."/>
            <person name="Jorgensen S.L."/>
            <person name="Zaremba-Niedzwiedzka K."/>
            <person name="Martijn J."/>
            <person name="Lind A.E."/>
            <person name="van Eijk R."/>
            <person name="Schleper C."/>
            <person name="Guy L."/>
            <person name="Ettema T.J."/>
        </authorList>
    </citation>
    <scope>NUCLEOTIDE SEQUENCE</scope>
</reference>
<keyword evidence="1" id="KW-0812">Transmembrane</keyword>
<dbReference type="EMBL" id="LAZR01059897">
    <property type="protein sequence ID" value="KKK66825.1"/>
    <property type="molecule type" value="Genomic_DNA"/>
</dbReference>
<name>A0A0F8XZV1_9ZZZZ</name>
<feature type="transmembrane region" description="Helical" evidence="1">
    <location>
        <begin position="5"/>
        <end position="23"/>
    </location>
</feature>
<feature type="transmembrane region" description="Helical" evidence="1">
    <location>
        <begin position="189"/>
        <end position="209"/>
    </location>
</feature>
<feature type="transmembrane region" description="Helical" evidence="1">
    <location>
        <begin position="76"/>
        <end position="94"/>
    </location>
</feature>
<keyword evidence="1" id="KW-0472">Membrane</keyword>
<accession>A0A0F8XZV1</accession>
<sequence>MQVIFLIIILLIPFLIYVNFRIFDVLNYYQGKVLSVNFNSIDISRNVNLLVFPLNIFEYSLNPINLFRTFDDISRLTINYFLFFSIIGLFLYLFKGNNMKIHRDFLIIFKLCFITIFVSFYIFPIILNYDFINEFKYRTLEAFFLPIIALSLSTFEAIIKSSKKLMDYLLLKSKSFNKLNRKHKKFSKLFRLDTLIIIIFLSNTSYLFFSKSDPYYEYIYQDDFLYPLLYIRDFAKSGSNIYAPYMEYEHIYNIFSDLELFTYNSSDLADFNSFELDLQEKKIDYLIFKNFTGIDSFPEGWNTAFIENENFSINYLEEFQDRSKVINIIVMVNNNITNVNFY</sequence>
<dbReference type="AlphaFoldDB" id="A0A0F8XZV1"/>
<comment type="caution">
    <text evidence="2">The sequence shown here is derived from an EMBL/GenBank/DDBJ whole genome shotgun (WGS) entry which is preliminary data.</text>
</comment>
<protein>
    <submittedName>
        <fullName evidence="2">Uncharacterized protein</fullName>
    </submittedName>
</protein>
<feature type="non-terminal residue" evidence="2">
    <location>
        <position position="342"/>
    </location>
</feature>
<feature type="transmembrane region" description="Helical" evidence="1">
    <location>
        <begin position="106"/>
        <end position="127"/>
    </location>
</feature>
<organism evidence="2">
    <name type="scientific">marine sediment metagenome</name>
    <dbReference type="NCBI Taxonomy" id="412755"/>
    <lineage>
        <taxon>unclassified sequences</taxon>
        <taxon>metagenomes</taxon>
        <taxon>ecological metagenomes</taxon>
    </lineage>
</organism>